<dbReference type="SMART" id="SM01177">
    <property type="entry name" value="DUF4210"/>
    <property type="match status" value="1"/>
</dbReference>
<feature type="domain" description="Atos-like conserved" evidence="1">
    <location>
        <begin position="381"/>
        <end position="440"/>
    </location>
</feature>
<accession>J3MZ27</accession>
<dbReference type="PANTHER" id="PTHR13199:SF19">
    <property type="entry name" value="OS09G0509400 PROTEIN"/>
    <property type="match status" value="1"/>
</dbReference>
<organism evidence="2">
    <name type="scientific">Oryza brachyantha</name>
    <name type="common">malo sina</name>
    <dbReference type="NCBI Taxonomy" id="4533"/>
    <lineage>
        <taxon>Eukaryota</taxon>
        <taxon>Viridiplantae</taxon>
        <taxon>Streptophyta</taxon>
        <taxon>Embryophyta</taxon>
        <taxon>Tracheophyta</taxon>
        <taxon>Spermatophyta</taxon>
        <taxon>Magnoliopsida</taxon>
        <taxon>Liliopsida</taxon>
        <taxon>Poales</taxon>
        <taxon>Poaceae</taxon>
        <taxon>BOP clade</taxon>
        <taxon>Oryzoideae</taxon>
        <taxon>Oryzeae</taxon>
        <taxon>Oryzinae</taxon>
        <taxon>Oryza</taxon>
    </lineage>
</organism>
<dbReference type="InterPro" id="IPR033473">
    <property type="entry name" value="Atos-like_C"/>
</dbReference>
<proteinExistence type="predicted"/>
<evidence type="ECO:0000313" key="2">
    <source>
        <dbReference type="EnsemblPlants" id="OB09G22560.1"/>
    </source>
</evidence>
<dbReference type="InterPro" id="IPR051506">
    <property type="entry name" value="ATOS_Transcription_Regulators"/>
</dbReference>
<evidence type="ECO:0000259" key="1">
    <source>
        <dbReference type="SMART" id="SM01177"/>
    </source>
</evidence>
<sequence>MGLPQVPSIKEEVPPTISASLIVRPRFADNGICPLGKLPAESSSNRASPCSSIGDFRRNDVLDSLSGFDGHFRASHAAYGPTGFQGLKPDTGDASSRSCTKLGSNVQVPAMRIVGFESGFASSTGGPDKMADDNMDSPLIMDNCHSLIEQHRSQARKRVLSPLNNALPGHFHGDALHIGSDGAKIQHSDCPKRLYPYGFQDCKKANTAILDSFKAPRWPVMRNSNWSTELVVDKFSGSTLTDGPLLESSESLYCSDHLEAESVMSIENTAISLAKLVHPPLLNLSPLGPKWMHATKPEAAHGDLMGEIETKGCEEYSERHARLRIREALEKTNILHDDFNVKIPKKILCNKLQNWGPDSAPVSPRVGCIRSIGLLPVRRSLIGSFEESLLSGRYSCGKDNQNIDGFLAVLNVTGGKFSPPTQKLPFAAASIDEDSSLLYYSSIDLAGRLSVSSSKSPKLKRSLSNHDSRSVKSRLRIPVKGRVQLVVSNPEKTPLHTFFCNYDLTDMPAGTKTFVRQKVTLFSVSPSNQMKEGSKASELKVESVKYGSELRECGTLFSECWGPGQNCNLTDDSEKGHRENLTCCSMECDIRESNEFSSLESSENGISTNICCCQSDTFPLGEKKYCCRSSKINDTAGGALRYALHLRFLSPFAKKSSRSMQRCKSDVSSEPYSNNTGPEEHRRFYLYNDIRVVFPQRHSDADEGELRVEHDFPADPKYFNISN</sequence>
<protein>
    <recommendedName>
        <fullName evidence="1">Atos-like conserved domain-containing protein</fullName>
    </recommendedName>
</protein>
<dbReference type="InterPro" id="IPR025261">
    <property type="entry name" value="Atos-like_cons_dom"/>
</dbReference>
<dbReference type="Gramene" id="OB09G22560.1">
    <property type="protein sequence ID" value="OB09G22560.1"/>
    <property type="gene ID" value="OB09G22560"/>
</dbReference>
<dbReference type="eggNOG" id="KOG2306">
    <property type="taxonomic scope" value="Eukaryota"/>
</dbReference>
<reference evidence="2" key="1">
    <citation type="journal article" date="2013" name="Nat. Commun.">
        <title>Whole-genome sequencing of Oryza brachyantha reveals mechanisms underlying Oryza genome evolution.</title>
        <authorList>
            <person name="Chen J."/>
            <person name="Huang Q."/>
            <person name="Gao D."/>
            <person name="Wang J."/>
            <person name="Lang Y."/>
            <person name="Liu T."/>
            <person name="Li B."/>
            <person name="Bai Z."/>
            <person name="Luis Goicoechea J."/>
            <person name="Liang C."/>
            <person name="Chen C."/>
            <person name="Zhang W."/>
            <person name="Sun S."/>
            <person name="Liao Y."/>
            <person name="Zhang X."/>
            <person name="Yang L."/>
            <person name="Song C."/>
            <person name="Wang M."/>
            <person name="Shi J."/>
            <person name="Liu G."/>
            <person name="Liu J."/>
            <person name="Zhou H."/>
            <person name="Zhou W."/>
            <person name="Yu Q."/>
            <person name="An N."/>
            <person name="Chen Y."/>
            <person name="Cai Q."/>
            <person name="Wang B."/>
            <person name="Liu B."/>
            <person name="Min J."/>
            <person name="Huang Y."/>
            <person name="Wu H."/>
            <person name="Li Z."/>
            <person name="Zhang Y."/>
            <person name="Yin Y."/>
            <person name="Song W."/>
            <person name="Jiang J."/>
            <person name="Jackson S.A."/>
            <person name="Wing R.A."/>
            <person name="Wang J."/>
            <person name="Chen M."/>
        </authorList>
    </citation>
    <scope>NUCLEOTIDE SEQUENCE [LARGE SCALE GENOMIC DNA]</scope>
    <source>
        <strain evidence="2">cv. IRGC 101232</strain>
    </source>
</reference>
<dbReference type="EnsemblPlants" id="OB09G22560.1">
    <property type="protein sequence ID" value="OB09G22560.1"/>
    <property type="gene ID" value="OB09G22560"/>
</dbReference>
<dbReference type="HOGENOM" id="CLU_017417_0_0_1"/>
<evidence type="ECO:0000313" key="3">
    <source>
        <dbReference type="Proteomes" id="UP000006038"/>
    </source>
</evidence>
<dbReference type="OrthoDB" id="8625101at2759"/>
<dbReference type="Pfam" id="PF13889">
    <property type="entry name" value="Chromosome_seg"/>
    <property type="match status" value="1"/>
</dbReference>
<dbReference type="AlphaFoldDB" id="J3MZ27"/>
<dbReference type="OMA" id="SNRASPC"/>
<dbReference type="PANTHER" id="PTHR13199">
    <property type="entry name" value="GH03947P"/>
    <property type="match status" value="1"/>
</dbReference>
<keyword evidence="3" id="KW-1185">Reference proteome</keyword>
<name>J3MZ27_ORYBR</name>
<dbReference type="Proteomes" id="UP000006038">
    <property type="component" value="Chromosome 9"/>
</dbReference>
<reference evidence="2" key="2">
    <citation type="submission" date="2013-04" db="UniProtKB">
        <authorList>
            <consortium name="EnsemblPlants"/>
        </authorList>
    </citation>
    <scope>IDENTIFICATION</scope>
</reference>